<feature type="compositionally biased region" description="Polar residues" evidence="1">
    <location>
        <begin position="262"/>
        <end position="271"/>
    </location>
</feature>
<evidence type="ECO:0000256" key="1">
    <source>
        <dbReference type="SAM" id="MobiDB-lite"/>
    </source>
</evidence>
<organism evidence="2 3">
    <name type="scientific">Staphylotrichum tortipilum</name>
    <dbReference type="NCBI Taxonomy" id="2831512"/>
    <lineage>
        <taxon>Eukaryota</taxon>
        <taxon>Fungi</taxon>
        <taxon>Dikarya</taxon>
        <taxon>Ascomycota</taxon>
        <taxon>Pezizomycotina</taxon>
        <taxon>Sordariomycetes</taxon>
        <taxon>Sordariomycetidae</taxon>
        <taxon>Sordariales</taxon>
        <taxon>Chaetomiaceae</taxon>
        <taxon>Staphylotrichum</taxon>
    </lineage>
</organism>
<gene>
    <name evidence="2" type="ORF">C8A05DRAFT_38387</name>
</gene>
<feature type="compositionally biased region" description="Basic residues" evidence="1">
    <location>
        <begin position="89"/>
        <end position="100"/>
    </location>
</feature>
<feature type="compositionally biased region" description="Basic residues" evidence="1">
    <location>
        <begin position="43"/>
        <end position="58"/>
    </location>
</feature>
<keyword evidence="3" id="KW-1185">Reference proteome</keyword>
<dbReference type="AlphaFoldDB" id="A0AAN6RPC1"/>
<feature type="region of interest" description="Disordered" evidence="1">
    <location>
        <begin position="1"/>
        <end position="58"/>
    </location>
</feature>
<evidence type="ECO:0000313" key="3">
    <source>
        <dbReference type="Proteomes" id="UP001303889"/>
    </source>
</evidence>
<feature type="compositionally biased region" description="Basic and acidic residues" evidence="1">
    <location>
        <begin position="160"/>
        <end position="169"/>
    </location>
</feature>
<feature type="compositionally biased region" description="Low complexity" evidence="1">
    <location>
        <begin position="1"/>
        <end position="17"/>
    </location>
</feature>
<dbReference type="EMBL" id="MU856014">
    <property type="protein sequence ID" value="KAK3898040.1"/>
    <property type="molecule type" value="Genomic_DNA"/>
</dbReference>
<feature type="compositionally biased region" description="Acidic residues" evidence="1">
    <location>
        <begin position="292"/>
        <end position="310"/>
    </location>
</feature>
<dbReference type="Proteomes" id="UP001303889">
    <property type="component" value="Unassembled WGS sequence"/>
</dbReference>
<comment type="caution">
    <text evidence="2">The sequence shown here is derived from an EMBL/GenBank/DDBJ whole genome shotgun (WGS) entry which is preliminary data.</text>
</comment>
<evidence type="ECO:0000313" key="2">
    <source>
        <dbReference type="EMBL" id="KAK3898040.1"/>
    </source>
</evidence>
<reference evidence="2" key="2">
    <citation type="submission" date="2023-05" db="EMBL/GenBank/DDBJ databases">
        <authorList>
            <consortium name="Lawrence Berkeley National Laboratory"/>
            <person name="Steindorff A."/>
            <person name="Hensen N."/>
            <person name="Bonometti L."/>
            <person name="Westerberg I."/>
            <person name="Brannstrom I.O."/>
            <person name="Guillou S."/>
            <person name="Cros-Aarteil S."/>
            <person name="Calhoun S."/>
            <person name="Haridas S."/>
            <person name="Kuo A."/>
            <person name="Mondo S."/>
            <person name="Pangilinan J."/>
            <person name="Riley R."/>
            <person name="Labutti K."/>
            <person name="Andreopoulos B."/>
            <person name="Lipzen A."/>
            <person name="Chen C."/>
            <person name="Yanf M."/>
            <person name="Daum C."/>
            <person name="Ng V."/>
            <person name="Clum A."/>
            <person name="Ohm R."/>
            <person name="Martin F."/>
            <person name="Silar P."/>
            <person name="Natvig D."/>
            <person name="Lalanne C."/>
            <person name="Gautier V."/>
            <person name="Ament-Velasquez S.L."/>
            <person name="Kruys A."/>
            <person name="Hutchinson M.I."/>
            <person name="Powell A.J."/>
            <person name="Barry K."/>
            <person name="Miller A.N."/>
            <person name="Grigoriev I.V."/>
            <person name="Debuchy R."/>
            <person name="Gladieux P."/>
            <person name="Thoren M.H."/>
            <person name="Johannesson H."/>
        </authorList>
    </citation>
    <scope>NUCLEOTIDE SEQUENCE</scope>
    <source>
        <strain evidence="2">CBS 103.79</strain>
    </source>
</reference>
<feature type="compositionally biased region" description="Basic and acidic residues" evidence="1">
    <location>
        <begin position="323"/>
        <end position="357"/>
    </location>
</feature>
<name>A0AAN6RPC1_9PEZI</name>
<protein>
    <submittedName>
        <fullName evidence="2">Uncharacterized protein</fullName>
    </submittedName>
</protein>
<reference evidence="2" key="1">
    <citation type="journal article" date="2023" name="Mol. Phylogenet. Evol.">
        <title>Genome-scale phylogeny and comparative genomics of the fungal order Sordariales.</title>
        <authorList>
            <person name="Hensen N."/>
            <person name="Bonometti L."/>
            <person name="Westerberg I."/>
            <person name="Brannstrom I.O."/>
            <person name="Guillou S."/>
            <person name="Cros-Aarteil S."/>
            <person name="Calhoun S."/>
            <person name="Haridas S."/>
            <person name="Kuo A."/>
            <person name="Mondo S."/>
            <person name="Pangilinan J."/>
            <person name="Riley R."/>
            <person name="LaButti K."/>
            <person name="Andreopoulos B."/>
            <person name="Lipzen A."/>
            <person name="Chen C."/>
            <person name="Yan M."/>
            <person name="Daum C."/>
            <person name="Ng V."/>
            <person name="Clum A."/>
            <person name="Steindorff A."/>
            <person name="Ohm R.A."/>
            <person name="Martin F."/>
            <person name="Silar P."/>
            <person name="Natvig D.O."/>
            <person name="Lalanne C."/>
            <person name="Gautier V."/>
            <person name="Ament-Velasquez S.L."/>
            <person name="Kruys A."/>
            <person name="Hutchinson M.I."/>
            <person name="Powell A.J."/>
            <person name="Barry K."/>
            <person name="Miller A.N."/>
            <person name="Grigoriev I.V."/>
            <person name="Debuchy R."/>
            <person name="Gladieux P."/>
            <person name="Hiltunen Thoren M."/>
            <person name="Johannesson H."/>
        </authorList>
    </citation>
    <scope>NUCLEOTIDE SEQUENCE</scope>
    <source>
        <strain evidence="2">CBS 103.79</strain>
    </source>
</reference>
<feature type="compositionally biased region" description="Basic and acidic residues" evidence="1">
    <location>
        <begin position="209"/>
        <end position="229"/>
    </location>
</feature>
<proteinExistence type="predicted"/>
<feature type="region of interest" description="Disordered" evidence="1">
    <location>
        <begin position="77"/>
        <end position="379"/>
    </location>
</feature>
<feature type="compositionally biased region" description="Basic and acidic residues" evidence="1">
    <location>
        <begin position="109"/>
        <end position="124"/>
    </location>
</feature>
<feature type="compositionally biased region" description="Basic residues" evidence="1">
    <location>
        <begin position="277"/>
        <end position="286"/>
    </location>
</feature>
<sequence>MDIPDDPSTTTTNTTDYDSGDSEGVDYVYEGQLSTERATSKPRSPRRRSPKAKHRGCRKCAHAALYAEDEADFTVFEEDTDTEDEDRVHHKRSTKSHPSGHGHCLCHGEQGRRNSERKTAETKTARRARSPYVEEYPDLVPRPLIILKEHRISGRPTVPDAKRLRDSVERSLSNSRGRSPAAKPPPPRPSRLTSKDPPSHHHHHKRRPVPRECQKDNRSGSEARNRRSDSGGPLLATRRRNREARPEMPSTIARSSAWDDTPQPQYSSSWPLQKGGHLSKARPKRRGHDDSNESESESESEEGLDDDDNFDDPRHLIRTRAPSFREHVRERELERSHKTHHRETPPPEPEREHDRRIPLPRTRPRPKTITSRASMATMDQGYRSVATSLCDVWQGESGEWESPYASASEDDLDSGVDEPIGLLRMDDLPARGSSPRLLPPRGGREDFGFQAANQPLPSHTYRPSIYLEEPPSRGYRDLWPAPLRTGLLVLEAPPASTTEPDVMTDNEDLPDGVRGPHSWVLQLAPPRHRLNNPHLPPPRSRAVSPVFSARKTREFLSPRPTRAARFDFDAWGCERGSASSISLGWV</sequence>
<feature type="region of interest" description="Disordered" evidence="1">
    <location>
        <begin position="396"/>
        <end position="462"/>
    </location>
</feature>
<accession>A0AAN6RPC1</accession>